<keyword evidence="11" id="KW-1185">Reference proteome</keyword>
<evidence type="ECO:0000256" key="7">
    <source>
        <dbReference type="SAM" id="Phobius"/>
    </source>
</evidence>
<evidence type="ECO:0000256" key="1">
    <source>
        <dbReference type="ARBA" id="ARBA00004167"/>
    </source>
</evidence>
<evidence type="ECO:0000313" key="10">
    <source>
        <dbReference type="EMBL" id="KAH0763775.1"/>
    </source>
</evidence>
<evidence type="ECO:0000256" key="2">
    <source>
        <dbReference type="ARBA" id="ARBA00012513"/>
    </source>
</evidence>
<proteinExistence type="predicted"/>
<organism evidence="10 11">
    <name type="scientific">Solanum tuberosum</name>
    <name type="common">Potato</name>
    <dbReference type="NCBI Taxonomy" id="4113"/>
    <lineage>
        <taxon>Eukaryota</taxon>
        <taxon>Viridiplantae</taxon>
        <taxon>Streptophyta</taxon>
        <taxon>Embryophyta</taxon>
        <taxon>Tracheophyta</taxon>
        <taxon>Spermatophyta</taxon>
        <taxon>Magnoliopsida</taxon>
        <taxon>eudicotyledons</taxon>
        <taxon>Gunneridae</taxon>
        <taxon>Pentapetalae</taxon>
        <taxon>asterids</taxon>
        <taxon>lamiids</taxon>
        <taxon>Solanales</taxon>
        <taxon>Solanaceae</taxon>
        <taxon>Solanoideae</taxon>
        <taxon>Solaneae</taxon>
        <taxon>Solanum</taxon>
    </lineage>
</organism>
<dbReference type="PANTHER" id="PTHR33138">
    <property type="entry name" value="OS01G0690200 PROTEIN"/>
    <property type="match status" value="1"/>
</dbReference>
<dbReference type="InterPro" id="IPR025287">
    <property type="entry name" value="WAK_GUB"/>
</dbReference>
<evidence type="ECO:0000256" key="4">
    <source>
        <dbReference type="ARBA" id="ARBA00023180"/>
    </source>
</evidence>
<comment type="catalytic activity">
    <reaction evidence="5">
        <text>L-threonyl-[protein] + ATP = O-phospho-L-threonyl-[protein] + ADP + H(+)</text>
        <dbReference type="Rhea" id="RHEA:46608"/>
        <dbReference type="Rhea" id="RHEA-COMP:11060"/>
        <dbReference type="Rhea" id="RHEA-COMP:11605"/>
        <dbReference type="ChEBI" id="CHEBI:15378"/>
        <dbReference type="ChEBI" id="CHEBI:30013"/>
        <dbReference type="ChEBI" id="CHEBI:30616"/>
        <dbReference type="ChEBI" id="CHEBI:61977"/>
        <dbReference type="ChEBI" id="CHEBI:456216"/>
        <dbReference type="EC" id="2.7.11.1"/>
    </reaction>
</comment>
<keyword evidence="3" id="KW-0732">Signal</keyword>
<evidence type="ECO:0000259" key="9">
    <source>
        <dbReference type="Pfam" id="PF14380"/>
    </source>
</evidence>
<reference evidence="10 11" key="1">
    <citation type="journal article" date="2021" name="bioRxiv">
        <title>Chromosome-scale and haplotype-resolved genome assembly of a tetraploid potato cultivar.</title>
        <authorList>
            <person name="Sun H."/>
            <person name="Jiao W.-B."/>
            <person name="Krause K."/>
            <person name="Campoy J.A."/>
            <person name="Goel M."/>
            <person name="Folz-Donahue K."/>
            <person name="Kukat C."/>
            <person name="Huettel B."/>
            <person name="Schneeberger K."/>
        </authorList>
    </citation>
    <scope>NUCLEOTIDE SEQUENCE [LARGE SCALE GENOMIC DNA]</scope>
    <source>
        <strain evidence="10">SolTubOtavaFocal</strain>
        <tissue evidence="10">Leaves</tissue>
    </source>
</reference>
<feature type="domain" description="Wall-associated receptor kinase C-terminal" evidence="9">
    <location>
        <begin position="129"/>
        <end position="217"/>
    </location>
</feature>
<dbReference type="EC" id="2.7.11.1" evidence="2"/>
<dbReference type="PANTHER" id="PTHR33138:SF28">
    <property type="entry name" value="LEAF RUST 10 DISEASE-RESISTANCE LOCUS RECEPTOR-LIKE PROTEIN KINASE-LIKE 2.1"/>
    <property type="match status" value="1"/>
</dbReference>
<comment type="subcellular location">
    <subcellularLocation>
        <location evidence="1">Membrane</location>
        <topology evidence="1">Single-pass membrane protein</topology>
    </subcellularLocation>
</comment>
<comment type="catalytic activity">
    <reaction evidence="6">
        <text>L-seryl-[protein] + ATP = O-phospho-L-seryl-[protein] + ADP + H(+)</text>
        <dbReference type="Rhea" id="RHEA:17989"/>
        <dbReference type="Rhea" id="RHEA-COMP:9863"/>
        <dbReference type="Rhea" id="RHEA-COMP:11604"/>
        <dbReference type="ChEBI" id="CHEBI:15378"/>
        <dbReference type="ChEBI" id="CHEBI:29999"/>
        <dbReference type="ChEBI" id="CHEBI:30616"/>
        <dbReference type="ChEBI" id="CHEBI:83421"/>
        <dbReference type="ChEBI" id="CHEBI:456216"/>
        <dbReference type="EC" id="2.7.11.1"/>
    </reaction>
</comment>
<dbReference type="Pfam" id="PF13947">
    <property type="entry name" value="GUB_WAK_bind"/>
    <property type="match status" value="1"/>
</dbReference>
<dbReference type="InterPro" id="IPR032872">
    <property type="entry name" value="WAK_assoc_C"/>
</dbReference>
<dbReference type="Pfam" id="PF14380">
    <property type="entry name" value="WAK_assoc"/>
    <property type="match status" value="1"/>
</dbReference>
<evidence type="ECO:0000256" key="5">
    <source>
        <dbReference type="ARBA" id="ARBA00047899"/>
    </source>
</evidence>
<accession>A0ABQ7VI68</accession>
<evidence type="ECO:0000313" key="11">
    <source>
        <dbReference type="Proteomes" id="UP000826656"/>
    </source>
</evidence>
<keyword evidence="7" id="KW-0812">Transmembrane</keyword>
<feature type="transmembrane region" description="Helical" evidence="7">
    <location>
        <begin position="237"/>
        <end position="270"/>
    </location>
</feature>
<name>A0ABQ7VI68_SOLTU</name>
<sequence length="297" mass="33690">MSQCVPSSCGEIRDIKFPFRLRTDPEHCGKHEYELDCQNNQTFYTYKSRKFYVQEINYTSYMIRLLDPGLKDQNENCSVFPDYRANYGGITSEIFQLIHINNSINYVNCRTPINSSQYIPTTFCRTNTTSPNANFSYLVLKEIWQASDLENGCKVETVAWSSAPGIFTNKSPSLASTHQALAYGFEVSWKYGLLCRECEASDGSCYLEDNSDVVTCIHYCKEDIPVSERSFGCKIEYYSVFVLAYGAIAIDALIVLRYIVGIAILIAVVVWQCKRRNLNTSNDDILGNKASSSEQNC</sequence>
<gene>
    <name evidence="10" type="ORF">KY290_019848</name>
</gene>
<evidence type="ECO:0000259" key="8">
    <source>
        <dbReference type="Pfam" id="PF13947"/>
    </source>
</evidence>
<dbReference type="EMBL" id="JAIVGD010000013">
    <property type="protein sequence ID" value="KAH0763775.1"/>
    <property type="molecule type" value="Genomic_DNA"/>
</dbReference>
<keyword evidence="7" id="KW-1133">Transmembrane helix</keyword>
<keyword evidence="7" id="KW-0472">Membrane</keyword>
<dbReference type="Proteomes" id="UP000826656">
    <property type="component" value="Unassembled WGS sequence"/>
</dbReference>
<feature type="domain" description="Wall-associated receptor kinase galacturonan-binding" evidence="8">
    <location>
        <begin position="4"/>
        <end position="67"/>
    </location>
</feature>
<evidence type="ECO:0000256" key="6">
    <source>
        <dbReference type="ARBA" id="ARBA00048679"/>
    </source>
</evidence>
<evidence type="ECO:0000256" key="3">
    <source>
        <dbReference type="ARBA" id="ARBA00022729"/>
    </source>
</evidence>
<comment type="caution">
    <text evidence="10">The sequence shown here is derived from an EMBL/GenBank/DDBJ whole genome shotgun (WGS) entry which is preliminary data.</text>
</comment>
<protein>
    <recommendedName>
        <fullName evidence="2">non-specific serine/threonine protein kinase</fullName>
        <ecNumber evidence="2">2.7.11.1</ecNumber>
    </recommendedName>
</protein>
<keyword evidence="4" id="KW-0325">Glycoprotein</keyword>